<feature type="domain" description="Carbohydrate-binding" evidence="2">
    <location>
        <begin position="45"/>
        <end position="206"/>
    </location>
</feature>
<feature type="signal peptide" evidence="1">
    <location>
        <begin position="1"/>
        <end position="19"/>
    </location>
</feature>
<dbReference type="SUPFAM" id="SSF49344">
    <property type="entry name" value="CBD9-like"/>
    <property type="match status" value="1"/>
</dbReference>
<reference evidence="4" key="1">
    <citation type="submission" date="2020-11" db="EMBL/GenBank/DDBJ databases">
        <title>Bacterial whole genome sequence for Panacibacter sp. DH6.</title>
        <authorList>
            <person name="Le V."/>
            <person name="Ko S."/>
            <person name="Ahn C.-Y."/>
            <person name="Oh H.-M."/>
        </authorList>
    </citation>
    <scope>NUCLEOTIDE SEQUENCE</scope>
    <source>
        <strain evidence="4">DH6</strain>
    </source>
</reference>
<organism evidence="4 5">
    <name type="scientific">Panacibacter microcysteis</name>
    <dbReference type="NCBI Taxonomy" id="2793269"/>
    <lineage>
        <taxon>Bacteria</taxon>
        <taxon>Pseudomonadati</taxon>
        <taxon>Bacteroidota</taxon>
        <taxon>Chitinophagia</taxon>
        <taxon>Chitinophagales</taxon>
        <taxon>Chitinophagaceae</taxon>
        <taxon>Panacibacter</taxon>
    </lineage>
</organism>
<keyword evidence="5" id="KW-1185">Reference proteome</keyword>
<feature type="domain" description="DUF5916" evidence="3">
    <location>
        <begin position="243"/>
        <end position="333"/>
    </location>
</feature>
<keyword evidence="1" id="KW-0732">Signal</keyword>
<protein>
    <submittedName>
        <fullName evidence="4">Carbohydrate binding family 9 domain-containing protein</fullName>
    </submittedName>
</protein>
<feature type="chain" id="PRO_5037357279" evidence="1">
    <location>
        <begin position="20"/>
        <end position="738"/>
    </location>
</feature>
<accession>A0A931GV62</accession>
<evidence type="ECO:0000313" key="5">
    <source>
        <dbReference type="Proteomes" id="UP000628448"/>
    </source>
</evidence>
<dbReference type="Proteomes" id="UP000628448">
    <property type="component" value="Unassembled WGS sequence"/>
</dbReference>
<dbReference type="InterPro" id="IPR010502">
    <property type="entry name" value="Carb-bd_dom_fam9"/>
</dbReference>
<dbReference type="Gene3D" id="2.60.40.1190">
    <property type="match status" value="1"/>
</dbReference>
<comment type="caution">
    <text evidence="4">The sequence shown here is derived from an EMBL/GenBank/DDBJ whole genome shotgun (WGS) entry which is preliminary data.</text>
</comment>
<gene>
    <name evidence="4" type="ORF">I5907_14525</name>
</gene>
<dbReference type="GO" id="GO:0030246">
    <property type="term" value="F:carbohydrate binding"/>
    <property type="evidence" value="ECO:0007669"/>
    <property type="project" value="InterPro"/>
</dbReference>
<name>A0A931GV62_9BACT</name>
<dbReference type="RefSeq" id="WP_196991537.1">
    <property type="nucleotide sequence ID" value="NZ_JADWYR010000002.1"/>
</dbReference>
<evidence type="ECO:0000313" key="4">
    <source>
        <dbReference type="EMBL" id="MBG9377456.1"/>
    </source>
</evidence>
<dbReference type="EMBL" id="JADWYR010000002">
    <property type="protein sequence ID" value="MBG9377456.1"/>
    <property type="molecule type" value="Genomic_DNA"/>
</dbReference>
<dbReference type="CDD" id="cd09618">
    <property type="entry name" value="CBM9_like_2"/>
    <property type="match status" value="1"/>
</dbReference>
<sequence length="738" mass="84491">MTRTLAVLAALFFHGWLIAQSSDVIKPDSIKKELTATEIFTTLKVDGHLNEAEWLLAKPAPRFIQIEPYQGTLPSFETEIRVLYNKQFLYFAIVCHDSLGKKAIRATDFKRDFDFLQHDVVNIAFDGFNDKRNAMSFATNPYGVQRDLLAFDDLYYDEDWDGLWRVRTSRNDSGWVAEIAIPWQTLRYPKFDKDSVQTWGFNMYRNRRLTNEVTAFSEYPRSFSSLRMDYAGILSNLKPPPPKTNIRFQPYLLSSYDHYKGFDSSVKTSETNYKFGGDLKWAINPNAVLDLTANTDFAQADADRQVNNVTRFSVFFPERRQFFLENASLFGVGVSQSFDFSGGSMRIQPFFSRRIGLDDAGNPIPIDIGGRFVYRSSKENYGVMAMRQRGNDITPATNFFVGRFSENFGKQNRIGALVTVRNRPDVTNVVTAVDGFFRLGEPHSLNTMIIHSTSTKDGGKGIAGFAQYFYSTNQWKVWWTQTLVTKNFNPDMGFVSRSDVIGATPGIIWYYRGKQLPFKKYLRAWEPSISPELYYQASTGKLVERTMSVYPLWLNMQSGAYLGYGIIPTYQRLTESFEPLGVVIPSGEYNYTRHQVWASTDPSRKINAQLLFTGGNYFNGKLSSTEFTLQIAPDPHFSLTGLLSRNTFVKVGTPQTTATIDLYNIECRLALNPRLQLIGFYQRNSQNKEYNYNIRLSWEYQPLSYVYIVLNRGGFQTVQGKALAETHVIAKVSYLRQF</sequence>
<evidence type="ECO:0000259" key="2">
    <source>
        <dbReference type="Pfam" id="PF06452"/>
    </source>
</evidence>
<dbReference type="AlphaFoldDB" id="A0A931GV62"/>
<dbReference type="GO" id="GO:0016052">
    <property type="term" value="P:carbohydrate catabolic process"/>
    <property type="evidence" value="ECO:0007669"/>
    <property type="project" value="InterPro"/>
</dbReference>
<dbReference type="InterPro" id="IPR045670">
    <property type="entry name" value="DUF5916"/>
</dbReference>
<evidence type="ECO:0000259" key="3">
    <source>
        <dbReference type="Pfam" id="PF19313"/>
    </source>
</evidence>
<dbReference type="Pfam" id="PF19313">
    <property type="entry name" value="DUF5916"/>
    <property type="match status" value="1"/>
</dbReference>
<evidence type="ECO:0000256" key="1">
    <source>
        <dbReference type="SAM" id="SignalP"/>
    </source>
</evidence>
<proteinExistence type="predicted"/>
<dbReference type="Pfam" id="PF06452">
    <property type="entry name" value="CBM9_1"/>
    <property type="match status" value="1"/>
</dbReference>
<dbReference type="GO" id="GO:0004553">
    <property type="term" value="F:hydrolase activity, hydrolyzing O-glycosyl compounds"/>
    <property type="evidence" value="ECO:0007669"/>
    <property type="project" value="InterPro"/>
</dbReference>